<dbReference type="EMBL" id="DF820457">
    <property type="protein sequence ID" value="GAK51575.1"/>
    <property type="molecule type" value="Genomic_DNA"/>
</dbReference>
<dbReference type="Pfam" id="PF01435">
    <property type="entry name" value="Peptidase_M48"/>
    <property type="match status" value="1"/>
</dbReference>
<evidence type="ECO:0000256" key="3">
    <source>
        <dbReference type="ARBA" id="ARBA00022801"/>
    </source>
</evidence>
<dbReference type="InterPro" id="IPR051156">
    <property type="entry name" value="Mito/Outer_Membr_Metalloprot"/>
</dbReference>
<name>A0A081BMF9_9BACT</name>
<sequence>MTHFKQIFNVFPLALMLAFVVVGCSSVSVTDVFDMASTAQQLEKGFEDISAEEEYYIGRSVAAMIAGQYAVYDNAAANAYVNTLGQTLAAASDRPQTYGGYHFQILDSEEINAFAAPGGFIFITRGMLKCAKHEGALAAVLAHEIGHVQKKHGLQAIQKSRITSALTELALKGVQYKAGEASFILSSSLAVFEGSINDIVTTMVTNGYSRAFEKEADQTAATILQRVGYDPNSLVEMLQVMETLLKPGGKDFAKTHPAPESRIAELEKTIGAYHQVEASAVTQKRFDAAMKNI</sequence>
<evidence type="ECO:0000259" key="8">
    <source>
        <dbReference type="Pfam" id="PF01435"/>
    </source>
</evidence>
<reference evidence="9" key="1">
    <citation type="journal article" date="2015" name="PeerJ">
        <title>First genomic representation of candidate bacterial phylum KSB3 points to enhanced environmental sensing as a trigger of wastewater bulking.</title>
        <authorList>
            <person name="Sekiguchi Y."/>
            <person name="Ohashi A."/>
            <person name="Parks D.H."/>
            <person name="Yamauchi T."/>
            <person name="Tyson G.W."/>
            <person name="Hugenholtz P."/>
        </authorList>
    </citation>
    <scope>NUCLEOTIDE SEQUENCE [LARGE SCALE GENOMIC DNA]</scope>
</reference>
<protein>
    <submittedName>
        <fullName evidence="9">Peptidase M48 Ste24p</fullName>
    </submittedName>
</protein>
<keyword evidence="4 6" id="KW-0862">Zinc</keyword>
<dbReference type="GO" id="GO:0004222">
    <property type="term" value="F:metalloendopeptidase activity"/>
    <property type="evidence" value="ECO:0007669"/>
    <property type="project" value="InterPro"/>
</dbReference>
<keyword evidence="3 6" id="KW-0378">Hydrolase</keyword>
<dbReference type="InterPro" id="IPR001915">
    <property type="entry name" value="Peptidase_M48"/>
</dbReference>
<dbReference type="GO" id="GO:0046872">
    <property type="term" value="F:metal ion binding"/>
    <property type="evidence" value="ECO:0007669"/>
    <property type="project" value="UniProtKB-KW"/>
</dbReference>
<gene>
    <name evidence="9" type="ORF">U14_02820</name>
</gene>
<dbReference type="HOGENOM" id="CLU_029002_5_2_0"/>
<evidence type="ECO:0000256" key="2">
    <source>
        <dbReference type="ARBA" id="ARBA00022723"/>
    </source>
</evidence>
<proteinExistence type="inferred from homology"/>
<keyword evidence="5 6" id="KW-0482">Metalloprotease</keyword>
<dbReference type="STRING" id="1499966.U14_02820"/>
<dbReference type="GO" id="GO:0051603">
    <property type="term" value="P:proteolysis involved in protein catabolic process"/>
    <property type="evidence" value="ECO:0007669"/>
    <property type="project" value="TreeGrafter"/>
</dbReference>
<comment type="similarity">
    <text evidence="6">Belongs to the peptidase M48 family.</text>
</comment>
<keyword evidence="2" id="KW-0479">Metal-binding</keyword>
<evidence type="ECO:0000256" key="6">
    <source>
        <dbReference type="RuleBase" id="RU003983"/>
    </source>
</evidence>
<feature type="signal peptide" evidence="7">
    <location>
        <begin position="1"/>
        <end position="30"/>
    </location>
</feature>
<comment type="cofactor">
    <cofactor evidence="6">
        <name>Zn(2+)</name>
        <dbReference type="ChEBI" id="CHEBI:29105"/>
    </cofactor>
    <text evidence="6">Binds 1 zinc ion per subunit.</text>
</comment>
<evidence type="ECO:0000256" key="1">
    <source>
        <dbReference type="ARBA" id="ARBA00022670"/>
    </source>
</evidence>
<dbReference type="GO" id="GO:0016020">
    <property type="term" value="C:membrane"/>
    <property type="evidence" value="ECO:0007669"/>
    <property type="project" value="TreeGrafter"/>
</dbReference>
<feature type="chain" id="PRO_5001755181" evidence="7">
    <location>
        <begin position="31"/>
        <end position="293"/>
    </location>
</feature>
<dbReference type="Proteomes" id="UP000030700">
    <property type="component" value="Unassembled WGS sequence"/>
</dbReference>
<accession>A0A081BMF9</accession>
<evidence type="ECO:0000256" key="4">
    <source>
        <dbReference type="ARBA" id="ARBA00022833"/>
    </source>
</evidence>
<dbReference type="PANTHER" id="PTHR22726:SF1">
    <property type="entry name" value="METALLOENDOPEPTIDASE OMA1, MITOCHONDRIAL"/>
    <property type="match status" value="1"/>
</dbReference>
<dbReference type="PANTHER" id="PTHR22726">
    <property type="entry name" value="METALLOENDOPEPTIDASE OMA1"/>
    <property type="match status" value="1"/>
</dbReference>
<organism evidence="9">
    <name type="scientific">Candidatus Moduliflexus flocculans</name>
    <dbReference type="NCBI Taxonomy" id="1499966"/>
    <lineage>
        <taxon>Bacteria</taxon>
        <taxon>Candidatus Moduliflexota</taxon>
        <taxon>Candidatus Moduliflexia</taxon>
        <taxon>Candidatus Moduliflexales</taxon>
        <taxon>Candidatus Moduliflexaceae</taxon>
    </lineage>
</organism>
<keyword evidence="10" id="KW-1185">Reference proteome</keyword>
<keyword evidence="7" id="KW-0732">Signal</keyword>
<dbReference type="PROSITE" id="PS51257">
    <property type="entry name" value="PROKAR_LIPOPROTEIN"/>
    <property type="match status" value="1"/>
</dbReference>
<dbReference type="AlphaFoldDB" id="A0A081BMF9"/>
<evidence type="ECO:0000313" key="10">
    <source>
        <dbReference type="Proteomes" id="UP000030700"/>
    </source>
</evidence>
<keyword evidence="1 6" id="KW-0645">Protease</keyword>
<evidence type="ECO:0000256" key="5">
    <source>
        <dbReference type="ARBA" id="ARBA00023049"/>
    </source>
</evidence>
<evidence type="ECO:0000313" key="9">
    <source>
        <dbReference type="EMBL" id="GAK51575.1"/>
    </source>
</evidence>
<dbReference type="Gene3D" id="3.30.2010.10">
    <property type="entry name" value="Metalloproteases ('zincins'), catalytic domain"/>
    <property type="match status" value="1"/>
</dbReference>
<evidence type="ECO:0000256" key="7">
    <source>
        <dbReference type="SAM" id="SignalP"/>
    </source>
</evidence>
<feature type="domain" description="Peptidase M48" evidence="8">
    <location>
        <begin position="77"/>
        <end position="269"/>
    </location>
</feature>